<dbReference type="EMBL" id="QPFP01000005">
    <property type="protein sequence ID" value="TEB36801.1"/>
    <property type="molecule type" value="Genomic_DNA"/>
</dbReference>
<dbReference type="SUPFAM" id="SSF53474">
    <property type="entry name" value="alpha/beta-Hydrolases"/>
    <property type="match status" value="1"/>
</dbReference>
<dbReference type="InterPro" id="IPR013094">
    <property type="entry name" value="AB_hydrolase_3"/>
</dbReference>
<evidence type="ECO:0000256" key="1">
    <source>
        <dbReference type="ARBA" id="ARBA00022801"/>
    </source>
</evidence>
<dbReference type="OrthoDB" id="19653at2759"/>
<dbReference type="Proteomes" id="UP000298030">
    <property type="component" value="Unassembled WGS sequence"/>
</dbReference>
<proteinExistence type="predicted"/>
<evidence type="ECO:0000259" key="2">
    <source>
        <dbReference type="Pfam" id="PF07859"/>
    </source>
</evidence>
<keyword evidence="1 3" id="KW-0378">Hydrolase</keyword>
<organism evidence="3 4">
    <name type="scientific">Coprinellus micaceus</name>
    <name type="common">Glistening ink-cap mushroom</name>
    <name type="synonym">Coprinus micaceus</name>
    <dbReference type="NCBI Taxonomy" id="71717"/>
    <lineage>
        <taxon>Eukaryota</taxon>
        <taxon>Fungi</taxon>
        <taxon>Dikarya</taxon>
        <taxon>Basidiomycota</taxon>
        <taxon>Agaricomycotina</taxon>
        <taxon>Agaricomycetes</taxon>
        <taxon>Agaricomycetidae</taxon>
        <taxon>Agaricales</taxon>
        <taxon>Agaricineae</taxon>
        <taxon>Psathyrellaceae</taxon>
        <taxon>Coprinellus</taxon>
    </lineage>
</organism>
<dbReference type="Gene3D" id="3.40.50.1820">
    <property type="entry name" value="alpha/beta hydrolase"/>
    <property type="match status" value="1"/>
</dbReference>
<dbReference type="STRING" id="71717.A0A4Y7TS28"/>
<sequence>MAFRSCFPHILPHLTPFPPRLSDMIAPPTPLNTLPHTTLAYKTISEGLDIHIDVWAPPKSAYQDGHGTLTPRSAFVYFHGGGLAVGAREVWVPEWLFSESYWLYFRTRSHLVSDALHFVCGDRLTSRGYLFISADYRLVPPSTGYDILEDVKALWAYITARGFSITFPPGDESVTLEVDPNAIAVGGSSAGGFLTYLAAMHCRSPRPAAIAEIYGLCGQIFSSYYLSPKTQPFKFSFKSLNLDDFKDFVYPFPMGPPPAVARSLPEYAGEDHPLGPEYPANPRMQLIWLYGQHGVALDYITGQHEPSFSELLRDRLGLGEKRRTVVEDVVLADIQKQREVIEELAGKPEERHLKMLFAQFNVDKSWPPAVFLHGTGDTGLPIQDSEHMFGLLKEHGIPTELYSIEREEHAFDYGCDAEEKWGQVGGEFDKVVEFVDRYTGRGRDKYTTLSSC</sequence>
<comment type="caution">
    <text evidence="3">The sequence shown here is derived from an EMBL/GenBank/DDBJ whole genome shotgun (WGS) entry which is preliminary data.</text>
</comment>
<accession>A0A4Y7TS28</accession>
<name>A0A4Y7TS28_COPMI</name>
<protein>
    <submittedName>
        <fullName evidence="3">Alpha/beta-hydrolase</fullName>
    </submittedName>
</protein>
<dbReference type="PANTHER" id="PTHR48081">
    <property type="entry name" value="AB HYDROLASE SUPERFAMILY PROTEIN C4A8.06C"/>
    <property type="match status" value="1"/>
</dbReference>
<gene>
    <name evidence="3" type="ORF">FA13DRAFT_1085289</name>
</gene>
<evidence type="ECO:0000313" key="3">
    <source>
        <dbReference type="EMBL" id="TEB36801.1"/>
    </source>
</evidence>
<dbReference type="InterPro" id="IPR029058">
    <property type="entry name" value="AB_hydrolase_fold"/>
</dbReference>
<dbReference type="AlphaFoldDB" id="A0A4Y7TS28"/>
<dbReference type="GO" id="GO:0016787">
    <property type="term" value="F:hydrolase activity"/>
    <property type="evidence" value="ECO:0007669"/>
    <property type="project" value="UniProtKB-KW"/>
</dbReference>
<dbReference type="Pfam" id="PF07859">
    <property type="entry name" value="Abhydrolase_3"/>
    <property type="match status" value="1"/>
</dbReference>
<dbReference type="InterPro" id="IPR050300">
    <property type="entry name" value="GDXG_lipolytic_enzyme"/>
</dbReference>
<feature type="domain" description="Alpha/beta hydrolase fold-3" evidence="2">
    <location>
        <begin position="118"/>
        <end position="216"/>
    </location>
</feature>
<keyword evidence="4" id="KW-1185">Reference proteome</keyword>
<dbReference type="PANTHER" id="PTHR48081:SF3">
    <property type="entry name" value="ALPHA_BETA HYDROLASE FOLD-3 DOMAIN-CONTAINING PROTEIN"/>
    <property type="match status" value="1"/>
</dbReference>
<evidence type="ECO:0000313" key="4">
    <source>
        <dbReference type="Proteomes" id="UP000298030"/>
    </source>
</evidence>
<reference evidence="3 4" key="1">
    <citation type="journal article" date="2019" name="Nat. Ecol. Evol.">
        <title>Megaphylogeny resolves global patterns of mushroom evolution.</title>
        <authorList>
            <person name="Varga T."/>
            <person name="Krizsan K."/>
            <person name="Foldi C."/>
            <person name="Dima B."/>
            <person name="Sanchez-Garcia M."/>
            <person name="Sanchez-Ramirez S."/>
            <person name="Szollosi G.J."/>
            <person name="Szarkandi J.G."/>
            <person name="Papp V."/>
            <person name="Albert L."/>
            <person name="Andreopoulos W."/>
            <person name="Angelini C."/>
            <person name="Antonin V."/>
            <person name="Barry K.W."/>
            <person name="Bougher N.L."/>
            <person name="Buchanan P."/>
            <person name="Buyck B."/>
            <person name="Bense V."/>
            <person name="Catcheside P."/>
            <person name="Chovatia M."/>
            <person name="Cooper J."/>
            <person name="Damon W."/>
            <person name="Desjardin D."/>
            <person name="Finy P."/>
            <person name="Geml J."/>
            <person name="Haridas S."/>
            <person name="Hughes K."/>
            <person name="Justo A."/>
            <person name="Karasinski D."/>
            <person name="Kautmanova I."/>
            <person name="Kiss B."/>
            <person name="Kocsube S."/>
            <person name="Kotiranta H."/>
            <person name="LaButti K.M."/>
            <person name="Lechner B.E."/>
            <person name="Liimatainen K."/>
            <person name="Lipzen A."/>
            <person name="Lukacs Z."/>
            <person name="Mihaltcheva S."/>
            <person name="Morgado L.N."/>
            <person name="Niskanen T."/>
            <person name="Noordeloos M.E."/>
            <person name="Ohm R.A."/>
            <person name="Ortiz-Santana B."/>
            <person name="Ovrebo C."/>
            <person name="Racz N."/>
            <person name="Riley R."/>
            <person name="Savchenko A."/>
            <person name="Shiryaev A."/>
            <person name="Soop K."/>
            <person name="Spirin V."/>
            <person name="Szebenyi C."/>
            <person name="Tomsovsky M."/>
            <person name="Tulloss R.E."/>
            <person name="Uehling J."/>
            <person name="Grigoriev I.V."/>
            <person name="Vagvolgyi C."/>
            <person name="Papp T."/>
            <person name="Martin F.M."/>
            <person name="Miettinen O."/>
            <person name="Hibbett D.S."/>
            <person name="Nagy L.G."/>
        </authorList>
    </citation>
    <scope>NUCLEOTIDE SEQUENCE [LARGE SCALE GENOMIC DNA]</scope>
    <source>
        <strain evidence="3 4">FP101781</strain>
    </source>
</reference>